<keyword evidence="1" id="KW-0472">Membrane</keyword>
<evidence type="ECO:0000313" key="3">
    <source>
        <dbReference type="EMBL" id="GHB72426.1"/>
    </source>
</evidence>
<dbReference type="PANTHER" id="PTHR30336:SF4">
    <property type="entry name" value="ENVELOPE BIOGENESIS FACTOR ELYC"/>
    <property type="match status" value="1"/>
</dbReference>
<proteinExistence type="predicted"/>
<evidence type="ECO:0000313" key="4">
    <source>
        <dbReference type="Proteomes" id="UP000598271"/>
    </source>
</evidence>
<dbReference type="Proteomes" id="UP000598271">
    <property type="component" value="Unassembled WGS sequence"/>
</dbReference>
<dbReference type="InterPro" id="IPR051599">
    <property type="entry name" value="Cell_Envelope_Assoc"/>
</dbReference>
<keyword evidence="1" id="KW-1133">Transmembrane helix</keyword>
<dbReference type="PANTHER" id="PTHR30336">
    <property type="entry name" value="INNER MEMBRANE PROTEIN, PROBABLE PERMEASE"/>
    <property type="match status" value="1"/>
</dbReference>
<keyword evidence="4" id="KW-1185">Reference proteome</keyword>
<accession>A0A8J3D4H4</accession>
<feature type="domain" description="DUF218" evidence="2">
    <location>
        <begin position="80"/>
        <end position="246"/>
    </location>
</feature>
<dbReference type="GO" id="GO:0000270">
    <property type="term" value="P:peptidoglycan metabolic process"/>
    <property type="evidence" value="ECO:0007669"/>
    <property type="project" value="TreeGrafter"/>
</dbReference>
<dbReference type="GO" id="GO:0043164">
    <property type="term" value="P:Gram-negative-bacterium-type cell wall biogenesis"/>
    <property type="evidence" value="ECO:0007669"/>
    <property type="project" value="TreeGrafter"/>
</dbReference>
<dbReference type="InterPro" id="IPR003848">
    <property type="entry name" value="DUF218"/>
</dbReference>
<dbReference type="Gene3D" id="3.40.50.620">
    <property type="entry name" value="HUPs"/>
    <property type="match status" value="1"/>
</dbReference>
<keyword evidence="1" id="KW-0812">Transmembrane</keyword>
<evidence type="ECO:0000259" key="2">
    <source>
        <dbReference type="Pfam" id="PF02698"/>
    </source>
</evidence>
<dbReference type="EMBL" id="BMXF01000002">
    <property type="protein sequence ID" value="GHB72426.1"/>
    <property type="molecule type" value="Genomic_DNA"/>
</dbReference>
<feature type="transmembrane region" description="Helical" evidence="1">
    <location>
        <begin position="12"/>
        <end position="28"/>
    </location>
</feature>
<dbReference type="Pfam" id="PF02698">
    <property type="entry name" value="DUF218"/>
    <property type="match status" value="1"/>
</dbReference>
<organism evidence="3 4">
    <name type="scientific">Persicitalea jodogahamensis</name>
    <dbReference type="NCBI Taxonomy" id="402147"/>
    <lineage>
        <taxon>Bacteria</taxon>
        <taxon>Pseudomonadati</taxon>
        <taxon>Bacteroidota</taxon>
        <taxon>Cytophagia</taxon>
        <taxon>Cytophagales</taxon>
        <taxon>Spirosomataceae</taxon>
        <taxon>Persicitalea</taxon>
    </lineage>
</organism>
<feature type="transmembrane region" description="Helical" evidence="1">
    <location>
        <begin position="40"/>
        <end position="62"/>
    </location>
</feature>
<comment type="caution">
    <text evidence="3">The sequence shown here is derived from an EMBL/GenBank/DDBJ whole genome shotgun (WGS) entry which is preliminary data.</text>
</comment>
<dbReference type="CDD" id="cd06259">
    <property type="entry name" value="YdcF-like"/>
    <property type="match status" value="1"/>
</dbReference>
<sequence length="256" mass="29341">MFFFLSKTIDFILMPVGILFFLLVYAYLTKNRTNSRRTILFVLLSFFVLCNTYLVTKAFQWWEYPPKDLTEVPPGYEVGVVLTGGMVRMANASIDHPGLGKHADRLLQAFLLYKAGKIKKILISGGGTQAVMIKRDDGYQSALLLKKWGIPENDIILENKSLNTRQNALFSAEVLQSRFPDGKYLLITSSFHLRRAVGCFTKVGLKVDTFPTDIYGIELLPRLRDIIRPDPEVFGYAHLLWREWVGYVTYRMMGYC</sequence>
<dbReference type="GO" id="GO:0005886">
    <property type="term" value="C:plasma membrane"/>
    <property type="evidence" value="ECO:0007669"/>
    <property type="project" value="TreeGrafter"/>
</dbReference>
<protein>
    <recommendedName>
        <fullName evidence="2">DUF218 domain-containing protein</fullName>
    </recommendedName>
</protein>
<evidence type="ECO:0000256" key="1">
    <source>
        <dbReference type="SAM" id="Phobius"/>
    </source>
</evidence>
<gene>
    <name evidence="3" type="ORF">GCM10007390_28100</name>
</gene>
<dbReference type="InterPro" id="IPR014729">
    <property type="entry name" value="Rossmann-like_a/b/a_fold"/>
</dbReference>
<reference evidence="3 4" key="1">
    <citation type="journal article" date="2014" name="Int. J. Syst. Evol. Microbiol.">
        <title>Complete genome sequence of Corynebacterium casei LMG S-19264T (=DSM 44701T), isolated from a smear-ripened cheese.</title>
        <authorList>
            <consortium name="US DOE Joint Genome Institute (JGI-PGF)"/>
            <person name="Walter F."/>
            <person name="Albersmeier A."/>
            <person name="Kalinowski J."/>
            <person name="Ruckert C."/>
        </authorList>
    </citation>
    <scope>NUCLEOTIDE SEQUENCE [LARGE SCALE GENOMIC DNA]</scope>
    <source>
        <strain evidence="3 4">KCTC 12866</strain>
    </source>
</reference>
<name>A0A8J3D4H4_9BACT</name>
<dbReference type="RefSeq" id="WP_189565091.1">
    <property type="nucleotide sequence ID" value="NZ_BMXF01000002.1"/>
</dbReference>
<dbReference type="AlphaFoldDB" id="A0A8J3D4H4"/>